<evidence type="ECO:0000313" key="2">
    <source>
        <dbReference type="EMBL" id="PVH97427.1"/>
    </source>
</evidence>
<evidence type="ECO:0000313" key="3">
    <source>
        <dbReference type="Proteomes" id="UP000244855"/>
    </source>
</evidence>
<protein>
    <recommendedName>
        <fullName evidence="4">FAD/NAD(P)-binding domain-containing protein</fullName>
    </recommendedName>
</protein>
<dbReference type="Proteomes" id="UP000244855">
    <property type="component" value="Unassembled WGS sequence"/>
</dbReference>
<organism evidence="2 3">
    <name type="scientific">Periconia macrospinosa</name>
    <dbReference type="NCBI Taxonomy" id="97972"/>
    <lineage>
        <taxon>Eukaryota</taxon>
        <taxon>Fungi</taxon>
        <taxon>Dikarya</taxon>
        <taxon>Ascomycota</taxon>
        <taxon>Pezizomycotina</taxon>
        <taxon>Dothideomycetes</taxon>
        <taxon>Pleosporomycetidae</taxon>
        <taxon>Pleosporales</taxon>
        <taxon>Massarineae</taxon>
        <taxon>Periconiaceae</taxon>
        <taxon>Periconia</taxon>
    </lineage>
</organism>
<dbReference type="InterPro" id="IPR051209">
    <property type="entry name" value="FAD-bind_Monooxygenase_sf"/>
</dbReference>
<dbReference type="PANTHER" id="PTHR42877:SF7">
    <property type="entry name" value="FLAVIN-BINDING MONOOXYGENASE-RELATED"/>
    <property type="match status" value="1"/>
</dbReference>
<reference evidence="2 3" key="1">
    <citation type="journal article" date="2018" name="Sci. Rep.">
        <title>Comparative genomics provides insights into the lifestyle and reveals functional heterogeneity of dark septate endophytic fungi.</title>
        <authorList>
            <person name="Knapp D.G."/>
            <person name="Nemeth J.B."/>
            <person name="Barry K."/>
            <person name="Hainaut M."/>
            <person name="Henrissat B."/>
            <person name="Johnson J."/>
            <person name="Kuo A."/>
            <person name="Lim J.H.P."/>
            <person name="Lipzen A."/>
            <person name="Nolan M."/>
            <person name="Ohm R.A."/>
            <person name="Tamas L."/>
            <person name="Grigoriev I.V."/>
            <person name="Spatafora J.W."/>
            <person name="Nagy L.G."/>
            <person name="Kovacs G.M."/>
        </authorList>
    </citation>
    <scope>NUCLEOTIDE SEQUENCE [LARGE SCALE GENOMIC DNA]</scope>
    <source>
        <strain evidence="2 3">DSE2036</strain>
    </source>
</reference>
<gene>
    <name evidence="2" type="ORF">DM02DRAFT_685009</name>
</gene>
<dbReference type="PANTHER" id="PTHR42877">
    <property type="entry name" value="L-ORNITHINE N(5)-MONOOXYGENASE-RELATED"/>
    <property type="match status" value="1"/>
</dbReference>
<dbReference type="SUPFAM" id="SSF51905">
    <property type="entry name" value="FAD/NAD(P)-binding domain"/>
    <property type="match status" value="1"/>
</dbReference>
<proteinExistence type="inferred from homology"/>
<sequence>MQTKAIFLEFRRKLAHSATLAYDIYYKGSKLQEDAVLKNAKTMNTRLQDRTDLCERLIPSYEVGCRRLTPGSGYLEALTAKNSTCVFDPIDRISKSGIVTKDGREHKLDAIICATGCDVSFRPAFPITGRHNKDLRDFWKDTPTHYLSVAVPGFPNYFIIGGPNSPISNGSLIYGLEAAIDYAFSCIKKLQEESIARLTVKIEPTEEFLEHRDALMQRMV</sequence>
<evidence type="ECO:0000256" key="1">
    <source>
        <dbReference type="ARBA" id="ARBA00010139"/>
    </source>
</evidence>
<name>A0A2V1DGZ8_9PLEO</name>
<dbReference type="STRING" id="97972.A0A2V1DGZ8"/>
<evidence type="ECO:0008006" key="4">
    <source>
        <dbReference type="Google" id="ProtNLM"/>
    </source>
</evidence>
<comment type="similarity">
    <text evidence="1">Belongs to the FAD-binding monooxygenase family.</text>
</comment>
<keyword evidence="3" id="KW-1185">Reference proteome</keyword>
<dbReference type="Gene3D" id="3.50.50.60">
    <property type="entry name" value="FAD/NAD(P)-binding domain"/>
    <property type="match status" value="1"/>
</dbReference>
<accession>A0A2V1DGZ8</accession>
<dbReference type="OrthoDB" id="74360at2759"/>
<dbReference type="InterPro" id="IPR036188">
    <property type="entry name" value="FAD/NAD-bd_sf"/>
</dbReference>
<dbReference type="AlphaFoldDB" id="A0A2V1DGZ8"/>
<dbReference type="EMBL" id="KZ805436">
    <property type="protein sequence ID" value="PVH97427.1"/>
    <property type="molecule type" value="Genomic_DNA"/>
</dbReference>